<evidence type="ECO:0000313" key="4">
    <source>
        <dbReference type="RefSeq" id="XP_010940635.1"/>
    </source>
</evidence>
<dbReference type="CDD" id="cd00371">
    <property type="entry name" value="HMA"/>
    <property type="match status" value="1"/>
</dbReference>
<dbReference type="GO" id="GO:0046872">
    <property type="term" value="F:metal ion binding"/>
    <property type="evidence" value="ECO:0007669"/>
    <property type="project" value="InterPro"/>
</dbReference>
<dbReference type="Pfam" id="PF00403">
    <property type="entry name" value="HMA"/>
    <property type="match status" value="1"/>
</dbReference>
<accession>A0A6I9SBY3</accession>
<proteinExistence type="predicted"/>
<feature type="compositionally biased region" description="Basic and acidic residues" evidence="1">
    <location>
        <begin position="93"/>
        <end position="103"/>
    </location>
</feature>
<gene>
    <name evidence="4" type="primary">LOC105059118</name>
</gene>
<dbReference type="InParanoid" id="A0A6I9SBY3"/>
<feature type="domain" description="HMA" evidence="2">
    <location>
        <begin position="19"/>
        <end position="82"/>
    </location>
</feature>
<name>A0A6I9SBY3_ELAGV</name>
<dbReference type="GeneID" id="105059118"/>
<feature type="compositionally biased region" description="Basic and acidic residues" evidence="1">
    <location>
        <begin position="70"/>
        <end position="83"/>
    </location>
</feature>
<dbReference type="PROSITE" id="PS50846">
    <property type="entry name" value="HMA_2"/>
    <property type="match status" value="2"/>
</dbReference>
<dbReference type="Proteomes" id="UP000504607">
    <property type="component" value="Chromosome 16"/>
</dbReference>
<protein>
    <submittedName>
        <fullName evidence="4">Heavy metal-associated isoprenylated plant protein 3 isoform X1</fullName>
    </submittedName>
</protein>
<dbReference type="PANTHER" id="PTHR46413:SF1">
    <property type="entry name" value="HEAVY METAL-ASSOCIATED ISOPRENYLATED PLANT PROTEIN 6"/>
    <property type="match status" value="1"/>
</dbReference>
<evidence type="ECO:0000313" key="3">
    <source>
        <dbReference type="Proteomes" id="UP000504607"/>
    </source>
</evidence>
<sequence>MGNQEKKNGGEREKKDDRTITVVLKVGMYCEGCAKEVKKSVEGFEGVEQVKVDIGAGMLRVVGKVDPSRLRDHVAKKTNRKVDLVSPTNNPQKDAKKKDDPKKPTAGKDSNKSDKKKSKEPGLLTVVLKTHLHCDCYAKLIKKKILKHEGVRLVVADVQKGMIMVTGTMDVKRVLKMLKQELEQTVEVAAVGS</sequence>
<dbReference type="SUPFAM" id="SSF55008">
    <property type="entry name" value="HMA, heavy metal-associated domain"/>
    <property type="match status" value="2"/>
</dbReference>
<reference evidence="4" key="1">
    <citation type="submission" date="2025-08" db="UniProtKB">
        <authorList>
            <consortium name="RefSeq"/>
        </authorList>
    </citation>
    <scope>IDENTIFICATION</scope>
</reference>
<feature type="domain" description="HMA" evidence="2">
    <location>
        <begin position="123"/>
        <end position="190"/>
    </location>
</feature>
<keyword evidence="3" id="KW-1185">Reference proteome</keyword>
<dbReference type="PANTHER" id="PTHR46413">
    <property type="entry name" value="HEAVY METAL-ASSOCIATED ISOPRENYLATED PLANT PROTEIN 6"/>
    <property type="match status" value="1"/>
</dbReference>
<dbReference type="InterPro" id="IPR036163">
    <property type="entry name" value="HMA_dom_sf"/>
</dbReference>
<dbReference type="KEGG" id="egu:105059118"/>
<evidence type="ECO:0000259" key="2">
    <source>
        <dbReference type="PROSITE" id="PS50846"/>
    </source>
</evidence>
<dbReference type="OrthoDB" id="782329at2759"/>
<organism evidence="3 4">
    <name type="scientific">Elaeis guineensis var. tenera</name>
    <name type="common">Oil palm</name>
    <dbReference type="NCBI Taxonomy" id="51953"/>
    <lineage>
        <taxon>Eukaryota</taxon>
        <taxon>Viridiplantae</taxon>
        <taxon>Streptophyta</taxon>
        <taxon>Embryophyta</taxon>
        <taxon>Tracheophyta</taxon>
        <taxon>Spermatophyta</taxon>
        <taxon>Magnoliopsida</taxon>
        <taxon>Liliopsida</taxon>
        <taxon>Arecaceae</taxon>
        <taxon>Arecoideae</taxon>
        <taxon>Cocoseae</taxon>
        <taxon>Elaeidinae</taxon>
        <taxon>Elaeis</taxon>
    </lineage>
</organism>
<evidence type="ECO:0000256" key="1">
    <source>
        <dbReference type="SAM" id="MobiDB-lite"/>
    </source>
</evidence>
<dbReference type="InterPro" id="IPR006121">
    <property type="entry name" value="HMA_dom"/>
</dbReference>
<dbReference type="InterPro" id="IPR044594">
    <property type="entry name" value="HIPP01/3/5/6"/>
</dbReference>
<feature type="region of interest" description="Disordered" evidence="1">
    <location>
        <begin position="70"/>
        <end position="118"/>
    </location>
</feature>
<feature type="compositionally biased region" description="Basic and acidic residues" evidence="1">
    <location>
        <begin position="109"/>
        <end position="118"/>
    </location>
</feature>
<dbReference type="AlphaFoldDB" id="A0A6I9SBY3"/>
<dbReference type="RefSeq" id="XP_010940635.1">
    <property type="nucleotide sequence ID" value="XM_010942333.3"/>
</dbReference>
<dbReference type="Gene3D" id="3.30.70.100">
    <property type="match status" value="2"/>
</dbReference>